<proteinExistence type="predicted"/>
<evidence type="ECO:0000256" key="1">
    <source>
        <dbReference type="SAM" id="MobiDB-lite"/>
    </source>
</evidence>
<feature type="region of interest" description="Disordered" evidence="1">
    <location>
        <begin position="115"/>
        <end position="181"/>
    </location>
</feature>
<protein>
    <submittedName>
        <fullName evidence="2">Uncharacterized protein</fullName>
    </submittedName>
</protein>
<name>A0ABS8SGB3_DATST</name>
<feature type="compositionally biased region" description="Low complexity" evidence="1">
    <location>
        <begin position="155"/>
        <end position="168"/>
    </location>
</feature>
<evidence type="ECO:0000313" key="3">
    <source>
        <dbReference type="Proteomes" id="UP000823775"/>
    </source>
</evidence>
<keyword evidence="3" id="KW-1185">Reference proteome</keyword>
<accession>A0ABS8SGB3</accession>
<organism evidence="2 3">
    <name type="scientific">Datura stramonium</name>
    <name type="common">Jimsonweed</name>
    <name type="synonym">Common thornapple</name>
    <dbReference type="NCBI Taxonomy" id="4076"/>
    <lineage>
        <taxon>Eukaryota</taxon>
        <taxon>Viridiplantae</taxon>
        <taxon>Streptophyta</taxon>
        <taxon>Embryophyta</taxon>
        <taxon>Tracheophyta</taxon>
        <taxon>Spermatophyta</taxon>
        <taxon>Magnoliopsida</taxon>
        <taxon>eudicotyledons</taxon>
        <taxon>Gunneridae</taxon>
        <taxon>Pentapetalae</taxon>
        <taxon>asterids</taxon>
        <taxon>lamiids</taxon>
        <taxon>Solanales</taxon>
        <taxon>Solanaceae</taxon>
        <taxon>Solanoideae</taxon>
        <taxon>Datureae</taxon>
        <taxon>Datura</taxon>
    </lineage>
</organism>
<comment type="caution">
    <text evidence="2">The sequence shown here is derived from an EMBL/GenBank/DDBJ whole genome shotgun (WGS) entry which is preliminary data.</text>
</comment>
<gene>
    <name evidence="2" type="ORF">HAX54_036630</name>
</gene>
<sequence>MNLTQSWKKLFAKRKRMRREGRSLPQERRRCSQEFYASYGATQKHKKSTGPLNLRACLEKVKVRGVEVDYSTKAINRAYFDDDDADATDYLAKMENPGNHYTWIASLITTDEMNPKMKKRKREPTVAHVSETELGIGSQVEHTQAADAQPLTSDTPSATQSTQYTSATRCSSSSLRPNSRLGDRISKLEGIDVREALAALKTDMSRVKTDFQQLQPDLSIFDAPLPKDEVFEDERVDTDEEELEDDHVTKELDQERQVKIVVQRSMDDVTT</sequence>
<dbReference type="EMBL" id="JACEIK010000487">
    <property type="protein sequence ID" value="MCD7457943.1"/>
    <property type="molecule type" value="Genomic_DNA"/>
</dbReference>
<dbReference type="Proteomes" id="UP000823775">
    <property type="component" value="Unassembled WGS sequence"/>
</dbReference>
<reference evidence="2 3" key="1">
    <citation type="journal article" date="2021" name="BMC Genomics">
        <title>Datura genome reveals duplications of psychoactive alkaloid biosynthetic genes and high mutation rate following tissue culture.</title>
        <authorList>
            <person name="Rajewski A."/>
            <person name="Carter-House D."/>
            <person name="Stajich J."/>
            <person name="Litt A."/>
        </authorList>
    </citation>
    <scope>NUCLEOTIDE SEQUENCE [LARGE SCALE GENOMIC DNA]</scope>
    <source>
        <strain evidence="2">AR-01</strain>
    </source>
</reference>
<evidence type="ECO:0000313" key="2">
    <source>
        <dbReference type="EMBL" id="MCD7457943.1"/>
    </source>
</evidence>